<evidence type="ECO:0000256" key="1">
    <source>
        <dbReference type="SAM" id="Phobius"/>
    </source>
</evidence>
<gene>
    <name evidence="2" type="ORF">BDZ83DRAFT_652593</name>
</gene>
<accession>A0AAD8UJP6</accession>
<keyword evidence="1" id="KW-0812">Transmembrane</keyword>
<name>A0AAD8UJP6_GLOAC</name>
<proteinExistence type="predicted"/>
<keyword evidence="1" id="KW-1133">Transmembrane helix</keyword>
<keyword evidence="3" id="KW-1185">Reference proteome</keyword>
<keyword evidence="1" id="KW-0472">Membrane</keyword>
<dbReference type="GeneID" id="85394439"/>
<feature type="transmembrane region" description="Helical" evidence="1">
    <location>
        <begin position="354"/>
        <end position="375"/>
    </location>
</feature>
<organism evidence="2 3">
    <name type="scientific">Glomerella acutata</name>
    <name type="common">Colletotrichum acutatum</name>
    <dbReference type="NCBI Taxonomy" id="27357"/>
    <lineage>
        <taxon>Eukaryota</taxon>
        <taxon>Fungi</taxon>
        <taxon>Dikarya</taxon>
        <taxon>Ascomycota</taxon>
        <taxon>Pezizomycotina</taxon>
        <taxon>Sordariomycetes</taxon>
        <taxon>Hypocreomycetidae</taxon>
        <taxon>Glomerellales</taxon>
        <taxon>Glomerellaceae</taxon>
        <taxon>Colletotrichum</taxon>
        <taxon>Colletotrichum acutatum species complex</taxon>
    </lineage>
</organism>
<protein>
    <recommendedName>
        <fullName evidence="4">PSI domain-containing protein</fullName>
    </recommendedName>
</protein>
<sequence length="534" mass="59648">MGLNRFKTKLRCQVWLREVSSHEGREALLYSPLPLFPKKSAAVRTGECESDTYFSKLWQLYFAGRLCGHFNPLDKDKTRWEKGERCESSHFAERSPWGPVEKEVEAKPKVQTSPSRRCNFVEEGPLLRERHPRRFSADAFLVADLQVASRLSRSRHSQPPSCFLLSEVSFNRADFSITAVCGQSRQLMTASLAASILQDWPLSSLRSKPQDQDIDVPVGATVKRRYLHSSQCPVAALFRGRCRRVTAACAARPDLYKMDKLSAQELWQLKHNFSSARESSEEHFFRCWNHQDCKVCLAEDECSWCPMTSACVPNAYAIPLLAPAYDENICPHWAERWELRTKPLGCQVSTITSLTSIVSIVSTFIVVLLVALIVLGVRWGRRRTNATRCWVKRKAREMARSEKQELLEGFTPAVPMTTRWNQITDTSAATDGTLHPELTGGMMATSSPDRIIGPSSSSGPGMSTYSKLTVTKHDSKNLSLNPPCLSSSASNSLFKGRGAGNTSYCLDVKEPALAKNKTLKWSLGGLGAAAMFEV</sequence>
<dbReference type="AlphaFoldDB" id="A0AAD8UJP6"/>
<evidence type="ECO:0000313" key="3">
    <source>
        <dbReference type="Proteomes" id="UP001244207"/>
    </source>
</evidence>
<dbReference type="RefSeq" id="XP_060364082.1">
    <property type="nucleotide sequence ID" value="XM_060510540.1"/>
</dbReference>
<evidence type="ECO:0008006" key="4">
    <source>
        <dbReference type="Google" id="ProtNLM"/>
    </source>
</evidence>
<comment type="caution">
    <text evidence="2">The sequence shown here is derived from an EMBL/GenBank/DDBJ whole genome shotgun (WGS) entry which is preliminary data.</text>
</comment>
<dbReference type="Proteomes" id="UP001244207">
    <property type="component" value="Unassembled WGS sequence"/>
</dbReference>
<dbReference type="EMBL" id="JAHMHS010000057">
    <property type="protein sequence ID" value="KAK1724027.1"/>
    <property type="molecule type" value="Genomic_DNA"/>
</dbReference>
<evidence type="ECO:0000313" key="2">
    <source>
        <dbReference type="EMBL" id="KAK1724027.1"/>
    </source>
</evidence>
<reference evidence="2" key="1">
    <citation type="submission" date="2021-12" db="EMBL/GenBank/DDBJ databases">
        <title>Comparative genomics, transcriptomics and evolutionary studies reveal genomic signatures of adaptation to plant cell wall in hemibiotrophic fungi.</title>
        <authorList>
            <consortium name="DOE Joint Genome Institute"/>
            <person name="Baroncelli R."/>
            <person name="Diaz J.F."/>
            <person name="Benocci T."/>
            <person name="Peng M."/>
            <person name="Battaglia E."/>
            <person name="Haridas S."/>
            <person name="Andreopoulos W."/>
            <person name="Labutti K."/>
            <person name="Pangilinan J."/>
            <person name="Floch G.L."/>
            <person name="Makela M.R."/>
            <person name="Henrissat B."/>
            <person name="Grigoriev I.V."/>
            <person name="Crouch J.A."/>
            <person name="De Vries R.P."/>
            <person name="Sukno S.A."/>
            <person name="Thon M.R."/>
        </authorList>
    </citation>
    <scope>NUCLEOTIDE SEQUENCE</scope>
    <source>
        <strain evidence="2">CBS 112980</strain>
    </source>
</reference>